<keyword evidence="3" id="KW-1185">Reference proteome</keyword>
<feature type="compositionally biased region" description="Polar residues" evidence="1">
    <location>
        <begin position="342"/>
        <end position="352"/>
    </location>
</feature>
<feature type="region of interest" description="Disordered" evidence="1">
    <location>
        <begin position="206"/>
        <end position="271"/>
    </location>
</feature>
<dbReference type="EMBL" id="JAPEUV010000044">
    <property type="protein sequence ID" value="KAJ4336845.1"/>
    <property type="molecule type" value="Genomic_DNA"/>
</dbReference>
<dbReference type="Proteomes" id="UP001140562">
    <property type="component" value="Unassembled WGS sequence"/>
</dbReference>
<evidence type="ECO:0000313" key="3">
    <source>
        <dbReference type="Proteomes" id="UP001140562"/>
    </source>
</evidence>
<organism evidence="2 3">
    <name type="scientific">Didymella glomerata</name>
    <dbReference type="NCBI Taxonomy" id="749621"/>
    <lineage>
        <taxon>Eukaryota</taxon>
        <taxon>Fungi</taxon>
        <taxon>Dikarya</taxon>
        <taxon>Ascomycota</taxon>
        <taxon>Pezizomycotina</taxon>
        <taxon>Dothideomycetes</taxon>
        <taxon>Pleosporomycetidae</taxon>
        <taxon>Pleosporales</taxon>
        <taxon>Pleosporineae</taxon>
        <taxon>Didymellaceae</taxon>
        <taxon>Didymella</taxon>
    </lineage>
</organism>
<accession>A0A9W9BZ94</accession>
<reference evidence="2" key="1">
    <citation type="submission" date="2022-10" db="EMBL/GenBank/DDBJ databases">
        <title>Tapping the CABI collections for fungal endophytes: first genome assemblies for Collariella, Neodidymelliopsis, Ascochyta clinopodiicola, Didymella pomorum, Didymosphaeria variabile, Neocosmospora piperis and Neocucurbitaria cava.</title>
        <authorList>
            <person name="Hill R."/>
        </authorList>
    </citation>
    <scope>NUCLEOTIDE SEQUENCE</scope>
    <source>
        <strain evidence="2">IMI 360193</strain>
    </source>
</reference>
<feature type="region of interest" description="Disordered" evidence="1">
    <location>
        <begin position="319"/>
        <end position="474"/>
    </location>
</feature>
<feature type="compositionally biased region" description="Polar residues" evidence="1">
    <location>
        <begin position="372"/>
        <end position="393"/>
    </location>
</feature>
<dbReference type="OrthoDB" id="10066232at2759"/>
<evidence type="ECO:0000256" key="1">
    <source>
        <dbReference type="SAM" id="MobiDB-lite"/>
    </source>
</evidence>
<sequence length="667" mass="73290">MAKSSGYYNVADFNEYKRKHGKCLPPRVNVLIAACYIQEFFDAKKFTYGFMGGLPMLCLGYKREMPDLHIAYDAKDFERLKSKLENNRRYATLGGCGTPARDDLTRSLILLGLKTASGRQMVFKSLNVQYLLATLLSYCKACDLTWDPRKDILFLCKNETAEVLRVRTRLNIKEVKEMFLGTSFFSRLQLQDQRLCYRTLLDTEPPPTMAITPPASHSTAQLHSRPRVPEQLSESRAPHSRYRNASGPRSSGDGATNGVARSAQPQSTVYHQDPTKAIRIQGVQCVNTATLSSVSAAAAAKQARRSMPNLTSVREIAPALADAPSPYEQQQGRSLPREAHRPTQSSPNNSHQVLGDSQLEYGGNFQPAHMRSTCSTESPNQALSLGQRSMTNRTDSTKSDSTGTSVQGIRSQKGSLHMVSPEEYFEKESTSTRAKLQLVGPEGVYGVPAHPPRPSQPQTQHQRHSSAPPPQAEPSFIFELDTTVPSKPAFITELPAEPIGASSAERYNARNEHLGSPATVRPLNPRTTSNPLANGPLPASLVAGGTATQGQRQLLAHSERQVEAAFGFFTRQTNADRYSIHALPQLKSSSAPKTASGETTGPVYKAYRPFVATKELSRNDSVSSVYSPGHKRNISHVSYDSTASYESDKLAKEYQGLLNFEDGYGSQ</sequence>
<gene>
    <name evidence="2" type="ORF">N0V87_005059</name>
</gene>
<dbReference type="AlphaFoldDB" id="A0A9W9BZ94"/>
<evidence type="ECO:0000313" key="2">
    <source>
        <dbReference type="EMBL" id="KAJ4336845.1"/>
    </source>
</evidence>
<proteinExistence type="predicted"/>
<comment type="caution">
    <text evidence="2">The sequence shown here is derived from an EMBL/GenBank/DDBJ whole genome shotgun (WGS) entry which is preliminary data.</text>
</comment>
<name>A0A9W9BZ94_9PLEO</name>
<protein>
    <submittedName>
        <fullName evidence="2">Uncharacterized protein</fullName>
    </submittedName>
</protein>